<gene>
    <name evidence="2" type="ORF">FX988_00843</name>
</gene>
<sequence>MIKGVAILVRLHLILCLSLCCFTTAYAGVIEGLYSARVEVPDQSTSTQNAAIREGLEDVFVKVSGNSALLDDTQIKQQLKQAKSYLRTYRFEQTPEQLFLAVNFDQDKVDKQLRDSGYRIWDKRRPETIVWLAIKEPGDSRKLVAEGSHQALVDIAQSAAKRRGVEIVQPLLDLDDMQNISIYDVWGGFVHQLSQASQRYGVNNVFSARIYQAQSSEDEQQSAATWQADWVLLEAGNTSAGSVSGAEQAQVVNALVNAMADTLAAKYAIDFSRFDPEAMRTIVTVKNLTSLSQYGEILKFFNSLSVVSSASLVSQQGQVARFELNLLGEVENLIDAISLDKRISPVNRFDADKQNLEYFWKL</sequence>
<dbReference type="KEGG" id="pmes:FX988_00843"/>
<protein>
    <recommendedName>
        <fullName evidence="4">DUF2066 domain-containing protein</fullName>
    </recommendedName>
</protein>
<dbReference type="Proteomes" id="UP000464524">
    <property type="component" value="Chromosome"/>
</dbReference>
<reference evidence="2 3" key="1">
    <citation type="submission" date="2019-12" db="EMBL/GenBank/DDBJ databases">
        <title>Genome sequencing and assembly of endphytes of Porphyra tenera.</title>
        <authorList>
            <person name="Park J.M."/>
            <person name="Shin R."/>
            <person name="Jo S.H."/>
        </authorList>
    </citation>
    <scope>NUCLEOTIDE SEQUENCE [LARGE SCALE GENOMIC DNA]</scope>
    <source>
        <strain evidence="2 3">GPM4</strain>
    </source>
</reference>
<name>A0A857JJ08_9ALTE</name>
<dbReference type="Pfam" id="PF09839">
    <property type="entry name" value="DUF2066"/>
    <property type="match status" value="1"/>
</dbReference>
<accession>A0A857JJ08</accession>
<dbReference type="OrthoDB" id="6195299at2"/>
<keyword evidence="1" id="KW-0732">Signal</keyword>
<keyword evidence="3" id="KW-1185">Reference proteome</keyword>
<feature type="chain" id="PRO_5032491932" description="DUF2066 domain-containing protein" evidence="1">
    <location>
        <begin position="28"/>
        <end position="362"/>
    </location>
</feature>
<organism evidence="2 3">
    <name type="scientific">Paraglaciecola mesophila</name>
    <dbReference type="NCBI Taxonomy" id="197222"/>
    <lineage>
        <taxon>Bacteria</taxon>
        <taxon>Pseudomonadati</taxon>
        <taxon>Pseudomonadota</taxon>
        <taxon>Gammaproteobacteria</taxon>
        <taxon>Alteromonadales</taxon>
        <taxon>Alteromonadaceae</taxon>
        <taxon>Paraglaciecola</taxon>
    </lineage>
</organism>
<proteinExistence type="predicted"/>
<feature type="signal peptide" evidence="1">
    <location>
        <begin position="1"/>
        <end position="27"/>
    </location>
</feature>
<dbReference type="EMBL" id="CP047656">
    <property type="protein sequence ID" value="QHJ10624.1"/>
    <property type="molecule type" value="Genomic_DNA"/>
</dbReference>
<dbReference type="InterPro" id="IPR018642">
    <property type="entry name" value="DUF2066"/>
</dbReference>
<evidence type="ECO:0000313" key="2">
    <source>
        <dbReference type="EMBL" id="QHJ10624.1"/>
    </source>
</evidence>
<dbReference type="AlphaFoldDB" id="A0A857JJ08"/>
<evidence type="ECO:0008006" key="4">
    <source>
        <dbReference type="Google" id="ProtNLM"/>
    </source>
</evidence>
<dbReference type="RefSeq" id="WP_160178479.1">
    <property type="nucleotide sequence ID" value="NZ_CP047656.1"/>
</dbReference>
<evidence type="ECO:0000313" key="3">
    <source>
        <dbReference type="Proteomes" id="UP000464524"/>
    </source>
</evidence>
<evidence type="ECO:0000256" key="1">
    <source>
        <dbReference type="SAM" id="SignalP"/>
    </source>
</evidence>